<keyword evidence="2" id="KW-1185">Reference proteome</keyword>
<name>A0A9P6NQT1_9BASI</name>
<proteinExistence type="predicted"/>
<organism evidence="1 2">
    <name type="scientific">Cronartium quercuum f. sp. fusiforme G11</name>
    <dbReference type="NCBI Taxonomy" id="708437"/>
    <lineage>
        <taxon>Eukaryota</taxon>
        <taxon>Fungi</taxon>
        <taxon>Dikarya</taxon>
        <taxon>Basidiomycota</taxon>
        <taxon>Pucciniomycotina</taxon>
        <taxon>Pucciniomycetes</taxon>
        <taxon>Pucciniales</taxon>
        <taxon>Coleosporiaceae</taxon>
        <taxon>Cronartium</taxon>
    </lineage>
</organism>
<evidence type="ECO:0000313" key="2">
    <source>
        <dbReference type="Proteomes" id="UP000886653"/>
    </source>
</evidence>
<dbReference type="EMBL" id="MU167236">
    <property type="protein sequence ID" value="KAG0148548.1"/>
    <property type="molecule type" value="Genomic_DNA"/>
</dbReference>
<reference evidence="1" key="1">
    <citation type="submission" date="2013-11" db="EMBL/GenBank/DDBJ databases">
        <title>Genome sequence of the fusiform rust pathogen reveals effectors for host alternation and coevolution with pine.</title>
        <authorList>
            <consortium name="DOE Joint Genome Institute"/>
            <person name="Smith K."/>
            <person name="Pendleton A."/>
            <person name="Kubisiak T."/>
            <person name="Anderson C."/>
            <person name="Salamov A."/>
            <person name="Aerts A."/>
            <person name="Riley R."/>
            <person name="Clum A."/>
            <person name="Lindquist E."/>
            <person name="Ence D."/>
            <person name="Campbell M."/>
            <person name="Kronenberg Z."/>
            <person name="Feau N."/>
            <person name="Dhillon B."/>
            <person name="Hamelin R."/>
            <person name="Burleigh J."/>
            <person name="Smith J."/>
            <person name="Yandell M."/>
            <person name="Nelson C."/>
            <person name="Grigoriev I."/>
            <person name="Davis J."/>
        </authorList>
    </citation>
    <scope>NUCLEOTIDE SEQUENCE</scope>
    <source>
        <strain evidence="1">G11</strain>
    </source>
</reference>
<protein>
    <submittedName>
        <fullName evidence="1">Uncharacterized protein</fullName>
    </submittedName>
</protein>
<accession>A0A9P6NQT1</accession>
<gene>
    <name evidence="1" type="ORF">CROQUDRAFT_90276</name>
</gene>
<sequence length="81" mass="8962">MSPQLNLEPKALLPLVWSSPRQSALSSPFGTDLPHHCSSHIPFNPFNPFDPLIPLEPLTAHLVQNTAFEKSSSIISIPMYI</sequence>
<dbReference type="AlphaFoldDB" id="A0A9P6NQT1"/>
<dbReference type="Proteomes" id="UP000886653">
    <property type="component" value="Unassembled WGS sequence"/>
</dbReference>
<comment type="caution">
    <text evidence="1">The sequence shown here is derived from an EMBL/GenBank/DDBJ whole genome shotgun (WGS) entry which is preliminary data.</text>
</comment>
<evidence type="ECO:0000313" key="1">
    <source>
        <dbReference type="EMBL" id="KAG0148548.1"/>
    </source>
</evidence>